<organism evidence="2 3">
    <name type="scientific">Muricoccus vinaceus</name>
    <dbReference type="NCBI Taxonomy" id="424704"/>
    <lineage>
        <taxon>Bacteria</taxon>
        <taxon>Pseudomonadati</taxon>
        <taxon>Pseudomonadota</taxon>
        <taxon>Alphaproteobacteria</taxon>
        <taxon>Acetobacterales</taxon>
        <taxon>Roseomonadaceae</taxon>
        <taxon>Muricoccus</taxon>
    </lineage>
</organism>
<proteinExistence type="predicted"/>
<dbReference type="EMBL" id="JBHLVZ010000069">
    <property type="protein sequence ID" value="MFC0387779.1"/>
    <property type="molecule type" value="Genomic_DNA"/>
</dbReference>
<evidence type="ECO:0000313" key="3">
    <source>
        <dbReference type="Proteomes" id="UP001589789"/>
    </source>
</evidence>
<dbReference type="InterPro" id="IPR000182">
    <property type="entry name" value="GNAT_dom"/>
</dbReference>
<keyword evidence="3" id="KW-1185">Reference proteome</keyword>
<reference evidence="2 3" key="1">
    <citation type="submission" date="2024-09" db="EMBL/GenBank/DDBJ databases">
        <authorList>
            <person name="Sun Q."/>
            <person name="Mori K."/>
        </authorList>
    </citation>
    <scope>NUCLEOTIDE SEQUENCE [LARGE SCALE GENOMIC DNA]</scope>
    <source>
        <strain evidence="2 3">CCM 7468</strain>
    </source>
</reference>
<dbReference type="Pfam" id="PF13302">
    <property type="entry name" value="Acetyltransf_3"/>
    <property type="match status" value="1"/>
</dbReference>
<accession>A0ABV6IWZ3</accession>
<dbReference type="Proteomes" id="UP001589789">
    <property type="component" value="Unassembled WGS sequence"/>
</dbReference>
<evidence type="ECO:0000313" key="2">
    <source>
        <dbReference type="EMBL" id="MFC0387779.1"/>
    </source>
</evidence>
<feature type="domain" description="N-acetyltransferase" evidence="1">
    <location>
        <begin position="14"/>
        <end position="169"/>
    </location>
</feature>
<dbReference type="RefSeq" id="WP_377053555.1">
    <property type="nucleotide sequence ID" value="NZ_JBHLVZ010000069.1"/>
</dbReference>
<keyword evidence="2" id="KW-0808">Transferase</keyword>
<name>A0ABV6IWZ3_9PROT</name>
<dbReference type="Gene3D" id="3.40.630.30">
    <property type="match status" value="1"/>
</dbReference>
<sequence>MSAHRFPPIQTPRLTLRPATRDDAAPLAALMTPAISARLAAWPLPWTAARMEARIAEWRSLGLACTVLRSADATLVGWVHALRKRADPARATMGWWCAEPHQGQGFIREAATALLPVAFARLGVATVEAAAQPDNHASLAVMRALGMHPAGERLDHAPARNRRERVLLHEVHAP</sequence>
<evidence type="ECO:0000259" key="1">
    <source>
        <dbReference type="PROSITE" id="PS51186"/>
    </source>
</evidence>
<dbReference type="PANTHER" id="PTHR43792">
    <property type="entry name" value="GNAT FAMILY, PUTATIVE (AFU_ORTHOLOGUE AFUA_3G00765)-RELATED-RELATED"/>
    <property type="match status" value="1"/>
</dbReference>
<gene>
    <name evidence="2" type="ORF">ACFFIC_19860</name>
</gene>
<dbReference type="GO" id="GO:0016746">
    <property type="term" value="F:acyltransferase activity"/>
    <property type="evidence" value="ECO:0007669"/>
    <property type="project" value="UniProtKB-KW"/>
</dbReference>
<protein>
    <submittedName>
        <fullName evidence="2">GNAT family N-acetyltransferase</fullName>
        <ecNumber evidence="2">2.3.-.-</ecNumber>
    </submittedName>
</protein>
<dbReference type="InterPro" id="IPR016181">
    <property type="entry name" value="Acyl_CoA_acyltransferase"/>
</dbReference>
<comment type="caution">
    <text evidence="2">The sequence shown here is derived from an EMBL/GenBank/DDBJ whole genome shotgun (WGS) entry which is preliminary data.</text>
</comment>
<dbReference type="SUPFAM" id="SSF55729">
    <property type="entry name" value="Acyl-CoA N-acyltransferases (Nat)"/>
    <property type="match status" value="1"/>
</dbReference>
<dbReference type="EC" id="2.3.-.-" evidence="2"/>
<dbReference type="InterPro" id="IPR051531">
    <property type="entry name" value="N-acetyltransferase"/>
</dbReference>
<keyword evidence="2" id="KW-0012">Acyltransferase</keyword>
<dbReference type="PROSITE" id="PS51186">
    <property type="entry name" value="GNAT"/>
    <property type="match status" value="1"/>
</dbReference>